<dbReference type="AlphaFoldDB" id="G6Y479"/>
<reference evidence="2 3" key="1">
    <citation type="journal article" date="2012" name="J. Bacteriol.">
        <title>Draft Genome Sequence of Plant Growth-Promoting Rhizobium Mesorhizobium amorphae, Isolated from Zinc-Lead Mine Tailings.</title>
        <authorList>
            <person name="Hao X."/>
            <person name="Lin Y."/>
            <person name="Johnstone L."/>
            <person name="Baltrus D.A."/>
            <person name="Miller S.J."/>
            <person name="Wei G."/>
            <person name="Rensing C."/>
        </authorList>
    </citation>
    <scope>NUCLEOTIDE SEQUENCE [LARGE SCALE GENOMIC DNA]</scope>
    <source>
        <strain evidence="2 3">CCNWGS0123</strain>
    </source>
</reference>
<proteinExistence type="predicted"/>
<keyword evidence="1" id="KW-0812">Transmembrane</keyword>
<protein>
    <submittedName>
        <fullName evidence="2">Uncharacterized protein</fullName>
    </submittedName>
</protein>
<evidence type="ECO:0000313" key="3">
    <source>
        <dbReference type="Proteomes" id="UP000002949"/>
    </source>
</evidence>
<keyword evidence="1" id="KW-1133">Transmembrane helix</keyword>
<feature type="transmembrane region" description="Helical" evidence="1">
    <location>
        <begin position="12"/>
        <end position="29"/>
    </location>
</feature>
<dbReference type="Proteomes" id="UP000002949">
    <property type="component" value="Unassembled WGS sequence"/>
</dbReference>
<evidence type="ECO:0000256" key="1">
    <source>
        <dbReference type="SAM" id="Phobius"/>
    </source>
</evidence>
<dbReference type="EMBL" id="AGSN01000049">
    <property type="protein sequence ID" value="EHH13458.1"/>
    <property type="molecule type" value="Genomic_DNA"/>
</dbReference>
<keyword evidence="3" id="KW-1185">Reference proteome</keyword>
<name>G6Y479_9HYPH</name>
<accession>G6Y479</accession>
<sequence length="43" mass="4687">MDRLDIRKGLAARFIAGLIAECGALLLFQKGVRVHVLGPLIKI</sequence>
<gene>
    <name evidence="2" type="ORF">MEA186_03689</name>
</gene>
<evidence type="ECO:0000313" key="2">
    <source>
        <dbReference type="EMBL" id="EHH13458.1"/>
    </source>
</evidence>
<keyword evidence="1" id="KW-0472">Membrane</keyword>
<organism evidence="2 3">
    <name type="scientific">Mesorhizobium amorphae CCNWGS0123</name>
    <dbReference type="NCBI Taxonomy" id="1082933"/>
    <lineage>
        <taxon>Bacteria</taxon>
        <taxon>Pseudomonadati</taxon>
        <taxon>Pseudomonadota</taxon>
        <taxon>Alphaproteobacteria</taxon>
        <taxon>Hyphomicrobiales</taxon>
        <taxon>Phyllobacteriaceae</taxon>
        <taxon>Mesorhizobium</taxon>
    </lineage>
</organism>